<keyword evidence="2" id="KW-1185">Reference proteome</keyword>
<dbReference type="EMBL" id="PUHR01000023">
    <property type="protein sequence ID" value="KAG0670482.1"/>
    <property type="molecule type" value="Genomic_DNA"/>
</dbReference>
<dbReference type="AlphaFoldDB" id="A0A9P7BCA7"/>
<evidence type="ECO:0000313" key="2">
    <source>
        <dbReference type="Proteomes" id="UP000750334"/>
    </source>
</evidence>
<evidence type="ECO:0000313" key="1">
    <source>
        <dbReference type="EMBL" id="KAG0670482.1"/>
    </source>
</evidence>
<name>A0A9P7BCA7_MAUEX</name>
<comment type="caution">
    <text evidence="1">The sequence shown here is derived from an EMBL/GenBank/DDBJ whole genome shotgun (WGS) entry which is preliminary data.</text>
</comment>
<dbReference type="Proteomes" id="UP000750334">
    <property type="component" value="Unassembled WGS sequence"/>
</dbReference>
<gene>
    <name evidence="1" type="primary">RMD9_2</name>
    <name evidence="1" type="ORF">C6P45_002386</name>
</gene>
<protein>
    <submittedName>
        <fullName evidence="1">Protein rmd9, mitochondrial</fullName>
    </submittedName>
</protein>
<reference evidence="1 2" key="1">
    <citation type="submission" date="2020-11" db="EMBL/GenBank/DDBJ databases">
        <title>Kefir isolates.</title>
        <authorList>
            <person name="Marcisauskas S."/>
            <person name="Kim Y."/>
            <person name="Blasche S."/>
        </authorList>
    </citation>
    <scope>NUCLEOTIDE SEQUENCE [LARGE SCALE GENOMIC DNA]</scope>
    <source>
        <strain evidence="1 2">OG2</strain>
    </source>
</reference>
<accession>A0A9P7BCA7</accession>
<sequence>MFLRISQKSSQLGYNGKQSLKLISTASKGFITENNELEKISNNNSAKPFTYKRFNSTASVKTKISQQRDDLDELSKSFKNNKNRIYNNSKLKNTLETSSPWYNQLRAFDDCVMQSLSVSRTNNKNDNIMRNDTLMFWDSLARAMSLYNDLLECPELNATRIGSLINLLHNGLRINRGQLIALNKKPDFDSRSFNMEISKNITEYLRDIARNLLDGKIVCNEYGVMHLLTSFKELNKIEEAINIWKDGMKNDKLTDFFIHPKVVGVMLPLLYETETFTFEQCKQLYETSRKRIDFNHPNLNCGFIVTCLMANENMLALESYSTFCDNCRLDHFKYLAEAHLAFVGKCKDIGIAESFLDRAIKGDMPYKVNLNVSEVNSLLGNTWSELNDFQRVKKTWLSALNFYKHNSVYKNRRITGILSSLNNVYFEIFFQNHQEDPLEGFKNLQESMNSYMEIVGKLDEPLLNIILAKSAVWQNQEIIDSILKNFELNNLPQTIITKRILLKILGSIDNATPKDIIARWNQLIGKVDQMGQSYIANADWAALRDATLTWAQNNKGSIGAPLRVELYFKLVKLYQPYCRDVRQVNRITSGLARQLPVAQRYLKDHHIDDIVVDDIPILQDLQSLEINEKLA</sequence>
<organism evidence="1 2">
    <name type="scientific">Maudiozyma exigua</name>
    <name type="common">Yeast</name>
    <name type="synonym">Kazachstania exigua</name>
    <dbReference type="NCBI Taxonomy" id="34358"/>
    <lineage>
        <taxon>Eukaryota</taxon>
        <taxon>Fungi</taxon>
        <taxon>Dikarya</taxon>
        <taxon>Ascomycota</taxon>
        <taxon>Saccharomycotina</taxon>
        <taxon>Saccharomycetes</taxon>
        <taxon>Saccharomycetales</taxon>
        <taxon>Saccharomycetaceae</taxon>
        <taxon>Maudiozyma</taxon>
    </lineage>
</organism>
<proteinExistence type="predicted"/>
<dbReference type="OrthoDB" id="4081443at2759"/>